<organism evidence="1">
    <name type="scientific">uncultured Caudovirales phage</name>
    <dbReference type="NCBI Taxonomy" id="2100421"/>
    <lineage>
        <taxon>Viruses</taxon>
        <taxon>Duplodnaviria</taxon>
        <taxon>Heunggongvirae</taxon>
        <taxon>Uroviricota</taxon>
        <taxon>Caudoviricetes</taxon>
        <taxon>Peduoviridae</taxon>
        <taxon>Maltschvirus</taxon>
        <taxon>Maltschvirus maltsch</taxon>
    </lineage>
</organism>
<gene>
    <name evidence="1" type="ORF">UFOVP541_21</name>
</gene>
<sequence>MSLVLNVEILGEFKKLTSATQGANKQLAGLQGTAQKISSGIGRAFATIGVGLSFAVITRELKEAAKAAVEDTKSQGLLATALENTTGANKAQIAQVEKSISKMQLQASVADDVIRPAFAKLSRATGDVEKSTKLMSLALDIAAGTGKSLDAVTTALSRAVGPEGTTGALERLVPAIKGAKDPMAELERLFEGSAEKAANLDPYQRMQIIFGELQEQVGMALLPILNEFSTWLATPEGQAKLQEIVDGIVAIIEEGIKLVAWVDANKDWLVPMVVAIGGLTAAWNIATGAVNAYKTAALIAAGIGVVGAGTVGGLAGVGAGAAVGGYMKGVATGERSRIYAGSGFQKGGKLFGDAFQQPKQDINININKGNVTAAEIAAALNKANKTTGAPSIRSNVVRAQ</sequence>
<evidence type="ECO:0008006" key="2">
    <source>
        <dbReference type="Google" id="ProtNLM"/>
    </source>
</evidence>
<proteinExistence type="predicted"/>
<reference evidence="1" key="1">
    <citation type="submission" date="2020-04" db="EMBL/GenBank/DDBJ databases">
        <authorList>
            <person name="Chiriac C."/>
            <person name="Salcher M."/>
            <person name="Ghai R."/>
            <person name="Kavagutti S V."/>
        </authorList>
    </citation>
    <scope>NUCLEOTIDE SEQUENCE</scope>
</reference>
<accession>A0A6J5MW90</accession>
<dbReference type="EMBL" id="LR796516">
    <property type="protein sequence ID" value="CAB4149386.1"/>
    <property type="molecule type" value="Genomic_DNA"/>
</dbReference>
<protein>
    <recommendedName>
        <fullName evidence="2">Tail tape measure protein</fullName>
    </recommendedName>
</protein>
<evidence type="ECO:0000313" key="1">
    <source>
        <dbReference type="EMBL" id="CAB4149386.1"/>
    </source>
</evidence>
<name>A0A6J5MW90_9CAUD</name>